<comment type="caution">
    <text evidence="3">The sequence shown here is derived from an EMBL/GenBank/DDBJ whole genome shotgun (WGS) entry which is preliminary data.</text>
</comment>
<sequence length="170" mass="19869">MSEVINIKALKYPKSLHYEWQGELISQTSEYVIVLCKPGRKLKHYSRDTTFIFDNTSLEYFSLKEGFTVAMEIKNGSIVSYYCNVALPSVLRGNEISFVDLDLDLVKKQDEQWEVIDEEEFETNSLKYNYPLELKEGAILSLEEMKSKVKNQVFPFNESVLERFKHHLPL</sequence>
<protein>
    <submittedName>
        <fullName evidence="3">DUF402 domain-containing protein</fullName>
    </submittedName>
</protein>
<dbReference type="EMBL" id="VTEH01000011">
    <property type="protein sequence ID" value="TYR74519.1"/>
    <property type="molecule type" value="Genomic_DNA"/>
</dbReference>
<accession>A0A5D4KCA9</accession>
<reference evidence="3 4" key="1">
    <citation type="submission" date="2019-08" db="EMBL/GenBank/DDBJ databases">
        <title>Bacillus genomes from the desert of Cuatro Cienegas, Coahuila.</title>
        <authorList>
            <person name="Olmedo-Alvarez G."/>
        </authorList>
    </citation>
    <scope>NUCLEOTIDE SEQUENCE [LARGE SCALE GENOMIC DNA]</scope>
    <source>
        <strain evidence="3 4">CH40_1T</strain>
    </source>
</reference>
<dbReference type="InterPro" id="IPR007295">
    <property type="entry name" value="DUF402"/>
</dbReference>
<dbReference type="Pfam" id="PF04167">
    <property type="entry name" value="DUF402"/>
    <property type="match status" value="1"/>
</dbReference>
<feature type="domain" description="DUF402" evidence="2">
    <location>
        <begin position="20"/>
        <end position="152"/>
    </location>
</feature>
<evidence type="ECO:0000259" key="2">
    <source>
        <dbReference type="Pfam" id="PF04167"/>
    </source>
</evidence>
<dbReference type="Proteomes" id="UP000323317">
    <property type="component" value="Unassembled WGS sequence"/>
</dbReference>
<evidence type="ECO:0000313" key="3">
    <source>
        <dbReference type="EMBL" id="TYR74519.1"/>
    </source>
</evidence>
<name>A0A5D4KCA9_9BACI</name>
<dbReference type="PANTHER" id="PTHR39159">
    <property type="match status" value="1"/>
</dbReference>
<dbReference type="SUPFAM" id="SSF159234">
    <property type="entry name" value="FomD-like"/>
    <property type="match status" value="1"/>
</dbReference>
<dbReference type="GO" id="GO:0016787">
    <property type="term" value="F:hydrolase activity"/>
    <property type="evidence" value="ECO:0007669"/>
    <property type="project" value="UniProtKB-KW"/>
</dbReference>
<proteinExistence type="predicted"/>
<evidence type="ECO:0000313" key="4">
    <source>
        <dbReference type="Proteomes" id="UP000323317"/>
    </source>
</evidence>
<dbReference type="InterPro" id="IPR050212">
    <property type="entry name" value="Ntdp-like"/>
</dbReference>
<evidence type="ECO:0000256" key="1">
    <source>
        <dbReference type="ARBA" id="ARBA00022801"/>
    </source>
</evidence>
<keyword evidence="1" id="KW-0378">Hydrolase</keyword>
<dbReference type="Gene3D" id="2.40.380.10">
    <property type="entry name" value="FomD-like"/>
    <property type="match status" value="1"/>
</dbReference>
<organism evidence="3 4">
    <name type="scientific">Rossellomorea vietnamensis</name>
    <dbReference type="NCBI Taxonomy" id="218284"/>
    <lineage>
        <taxon>Bacteria</taxon>
        <taxon>Bacillati</taxon>
        <taxon>Bacillota</taxon>
        <taxon>Bacilli</taxon>
        <taxon>Bacillales</taxon>
        <taxon>Bacillaceae</taxon>
        <taxon>Rossellomorea</taxon>
    </lineage>
</organism>
<dbReference type="AlphaFoldDB" id="A0A5D4KCA9"/>
<dbReference type="PANTHER" id="PTHR39159:SF1">
    <property type="entry name" value="UPF0374 PROTEIN YGAC"/>
    <property type="match status" value="1"/>
</dbReference>
<gene>
    <name evidence="3" type="ORF">FZC79_13655</name>
</gene>
<dbReference type="InterPro" id="IPR035930">
    <property type="entry name" value="FomD-like_sf"/>
</dbReference>